<name>A0A9J5YE44_SOLCO</name>
<evidence type="ECO:0000256" key="1">
    <source>
        <dbReference type="SAM" id="SignalP"/>
    </source>
</evidence>
<keyword evidence="1" id="KW-0732">Signal</keyword>
<keyword evidence="3" id="KW-1185">Reference proteome</keyword>
<comment type="caution">
    <text evidence="2">The sequence shown here is derived from an EMBL/GenBank/DDBJ whole genome shotgun (WGS) entry which is preliminary data.</text>
</comment>
<accession>A0A9J5YE44</accession>
<dbReference type="EMBL" id="JACXVP010000006">
    <property type="protein sequence ID" value="KAG5598995.1"/>
    <property type="molecule type" value="Genomic_DNA"/>
</dbReference>
<evidence type="ECO:0000313" key="3">
    <source>
        <dbReference type="Proteomes" id="UP000824120"/>
    </source>
</evidence>
<evidence type="ECO:0000313" key="2">
    <source>
        <dbReference type="EMBL" id="KAG5598995.1"/>
    </source>
</evidence>
<sequence>MRLKMMLMALLMSILTKRCSQEEPFVLGSQVHQCFYVQDPYDQDRHYVMKTVPRDLFNMGDEVESNLPQSYENEPSGHLMGPSIPKDNGDVLLTRIDVPETIIDVPLDNEKLSRFGVEPTECFCCNSPELDTIEHIFNSESFAKKAWGFFVVSQGIQKDYIPLKYMVMRWWNTVHRNKPVWLFHNALVDMIWLNLIYNIYSAGSSRNLAAAILYSAGNSRNSRNSAVAICYNTVLEILERVELFYNFYRVGNSGKSWCVSSADAQDIGRTMFTYHRETNQRD</sequence>
<reference evidence="2 3" key="1">
    <citation type="submission" date="2020-09" db="EMBL/GenBank/DDBJ databases">
        <title>De no assembly of potato wild relative species, Solanum commersonii.</title>
        <authorList>
            <person name="Cho K."/>
        </authorList>
    </citation>
    <scope>NUCLEOTIDE SEQUENCE [LARGE SCALE GENOMIC DNA]</scope>
    <source>
        <strain evidence="2">LZ3.2</strain>
        <tissue evidence="2">Leaf</tissue>
    </source>
</reference>
<feature type="chain" id="PRO_5039925438" evidence="1">
    <location>
        <begin position="22"/>
        <end position="282"/>
    </location>
</feature>
<gene>
    <name evidence="2" type="ORF">H5410_030365</name>
</gene>
<proteinExistence type="predicted"/>
<dbReference type="Proteomes" id="UP000824120">
    <property type="component" value="Chromosome 6"/>
</dbReference>
<protein>
    <submittedName>
        <fullName evidence="2">Uncharacterized protein</fullName>
    </submittedName>
</protein>
<feature type="signal peptide" evidence="1">
    <location>
        <begin position="1"/>
        <end position="21"/>
    </location>
</feature>
<organism evidence="2 3">
    <name type="scientific">Solanum commersonii</name>
    <name type="common">Commerson's wild potato</name>
    <name type="synonym">Commerson's nightshade</name>
    <dbReference type="NCBI Taxonomy" id="4109"/>
    <lineage>
        <taxon>Eukaryota</taxon>
        <taxon>Viridiplantae</taxon>
        <taxon>Streptophyta</taxon>
        <taxon>Embryophyta</taxon>
        <taxon>Tracheophyta</taxon>
        <taxon>Spermatophyta</taxon>
        <taxon>Magnoliopsida</taxon>
        <taxon>eudicotyledons</taxon>
        <taxon>Gunneridae</taxon>
        <taxon>Pentapetalae</taxon>
        <taxon>asterids</taxon>
        <taxon>lamiids</taxon>
        <taxon>Solanales</taxon>
        <taxon>Solanaceae</taxon>
        <taxon>Solanoideae</taxon>
        <taxon>Solaneae</taxon>
        <taxon>Solanum</taxon>
    </lineage>
</organism>
<dbReference type="AlphaFoldDB" id="A0A9J5YE44"/>